<feature type="domain" description="Ig-like" evidence="2">
    <location>
        <begin position="55"/>
        <end position="147"/>
    </location>
</feature>
<dbReference type="PROSITE" id="PS50835">
    <property type="entry name" value="IG_LIKE"/>
    <property type="match status" value="1"/>
</dbReference>
<protein>
    <recommendedName>
        <fullName evidence="2">Ig-like domain-containing protein</fullName>
    </recommendedName>
</protein>
<gene>
    <name evidence="3" type="ORF">B0T16DRAFT_423737</name>
</gene>
<accession>A0AA39XT69</accession>
<feature type="compositionally biased region" description="Polar residues" evidence="1">
    <location>
        <begin position="1"/>
        <end position="16"/>
    </location>
</feature>
<evidence type="ECO:0000256" key="1">
    <source>
        <dbReference type="SAM" id="MobiDB-lite"/>
    </source>
</evidence>
<dbReference type="Proteomes" id="UP001174936">
    <property type="component" value="Unassembled WGS sequence"/>
</dbReference>
<proteinExistence type="predicted"/>
<evidence type="ECO:0000313" key="4">
    <source>
        <dbReference type="Proteomes" id="UP001174936"/>
    </source>
</evidence>
<keyword evidence="4" id="KW-1185">Reference proteome</keyword>
<feature type="compositionally biased region" description="Basic and acidic residues" evidence="1">
    <location>
        <begin position="383"/>
        <end position="400"/>
    </location>
</feature>
<feature type="region of interest" description="Disordered" evidence="1">
    <location>
        <begin position="383"/>
        <end position="419"/>
    </location>
</feature>
<dbReference type="InterPro" id="IPR007110">
    <property type="entry name" value="Ig-like_dom"/>
</dbReference>
<organism evidence="3 4">
    <name type="scientific">Cercophora newfieldiana</name>
    <dbReference type="NCBI Taxonomy" id="92897"/>
    <lineage>
        <taxon>Eukaryota</taxon>
        <taxon>Fungi</taxon>
        <taxon>Dikarya</taxon>
        <taxon>Ascomycota</taxon>
        <taxon>Pezizomycotina</taxon>
        <taxon>Sordariomycetes</taxon>
        <taxon>Sordariomycetidae</taxon>
        <taxon>Sordariales</taxon>
        <taxon>Lasiosphaeriaceae</taxon>
        <taxon>Cercophora</taxon>
    </lineage>
</organism>
<feature type="region of interest" description="Disordered" evidence="1">
    <location>
        <begin position="1"/>
        <end position="23"/>
    </location>
</feature>
<evidence type="ECO:0000313" key="3">
    <source>
        <dbReference type="EMBL" id="KAK0639779.1"/>
    </source>
</evidence>
<dbReference type="EMBL" id="JAULSV010000007">
    <property type="protein sequence ID" value="KAK0639779.1"/>
    <property type="molecule type" value="Genomic_DNA"/>
</dbReference>
<feature type="compositionally biased region" description="Acidic residues" evidence="1">
    <location>
        <begin position="408"/>
        <end position="419"/>
    </location>
</feature>
<name>A0AA39XT69_9PEZI</name>
<evidence type="ECO:0000259" key="2">
    <source>
        <dbReference type="PROSITE" id="PS50835"/>
    </source>
</evidence>
<comment type="caution">
    <text evidence="3">The sequence shown here is derived from an EMBL/GenBank/DDBJ whole genome shotgun (WGS) entry which is preliminary data.</text>
</comment>
<sequence length="419" mass="47208">MQRTQSIHVPNSSAPRQSPHGERGCLVPSCNRKTCFAGFGETRIYSKYCYKHTCPKIVPVEDGYHCPMALAEGQKYCDNHMSCAAQNCSEIGTYPDDETALWYCQLHRCTKDECKDGARDLLTKRCSKHQECAALQCEARPDSNTHSNFCVAHTCNFDNCPTQAVANKRCPEHTKCGLPSCEEPCKRLPNGRLEALCETHLPLKCAKAGCGGRKLQVHRRYCLDHGCRIDKCNDERDENGGTLCAVHKCTANNCFNAIAQLDNDRSLFCTEHACRAEPDCLYKMNRPSSFCNEHTCKRGDCIKPVKKSDSFCSAHRDGPCKVEGCHFAAMGDDVYCRNKHGCIEAGCHRARLSLRMGALEPGEDWEDLKRCLKHDREWHVRQWKEKDEKSLAGEKPELGRRRGMQPTVEDDTEEDESGC</sequence>
<reference evidence="3" key="1">
    <citation type="submission" date="2023-06" db="EMBL/GenBank/DDBJ databases">
        <title>Genome-scale phylogeny and comparative genomics of the fungal order Sordariales.</title>
        <authorList>
            <consortium name="Lawrence Berkeley National Laboratory"/>
            <person name="Hensen N."/>
            <person name="Bonometti L."/>
            <person name="Westerberg I."/>
            <person name="Brannstrom I.O."/>
            <person name="Guillou S."/>
            <person name="Cros-Aarteil S."/>
            <person name="Calhoun S."/>
            <person name="Haridas S."/>
            <person name="Kuo A."/>
            <person name="Mondo S."/>
            <person name="Pangilinan J."/>
            <person name="Riley R."/>
            <person name="Labutti K."/>
            <person name="Andreopoulos B."/>
            <person name="Lipzen A."/>
            <person name="Chen C."/>
            <person name="Yanf M."/>
            <person name="Daum C."/>
            <person name="Ng V."/>
            <person name="Clum A."/>
            <person name="Steindorff A."/>
            <person name="Ohm R."/>
            <person name="Martin F."/>
            <person name="Silar P."/>
            <person name="Natvig D."/>
            <person name="Lalanne C."/>
            <person name="Gautier V."/>
            <person name="Ament-Velasquez S.L."/>
            <person name="Kruys A."/>
            <person name="Hutchinson M.I."/>
            <person name="Powell A.J."/>
            <person name="Barry K."/>
            <person name="Miller A.N."/>
            <person name="Grigoriev I.V."/>
            <person name="Debuchy R."/>
            <person name="Gladieux P."/>
            <person name="Thoren M.H."/>
            <person name="Johannesson H."/>
        </authorList>
    </citation>
    <scope>NUCLEOTIDE SEQUENCE</scope>
    <source>
        <strain evidence="3">SMH2532-1</strain>
    </source>
</reference>
<dbReference type="AlphaFoldDB" id="A0AA39XT69"/>